<feature type="region of interest" description="Disordered" evidence="2">
    <location>
        <begin position="1"/>
        <end position="30"/>
    </location>
</feature>
<feature type="domain" description="DCD" evidence="3">
    <location>
        <begin position="38"/>
        <end position="171"/>
    </location>
</feature>
<dbReference type="SMART" id="SM00612">
    <property type="entry name" value="Kelch"/>
    <property type="match status" value="5"/>
</dbReference>
<dbReference type="InterPro" id="IPR006652">
    <property type="entry name" value="Kelch_1"/>
</dbReference>
<feature type="compositionally biased region" description="Basic and acidic residues" evidence="2">
    <location>
        <begin position="241"/>
        <end position="250"/>
    </location>
</feature>
<dbReference type="InterPro" id="IPR015915">
    <property type="entry name" value="Kelch-typ_b-propeller"/>
</dbReference>
<reference evidence="4" key="1">
    <citation type="submission" date="2015-07" db="EMBL/GenBank/DDBJ databases">
        <title>Transcriptome Assembly of Anthurium amnicola.</title>
        <authorList>
            <person name="Suzuki J."/>
        </authorList>
    </citation>
    <scope>NUCLEOTIDE SEQUENCE</scope>
</reference>
<evidence type="ECO:0000256" key="2">
    <source>
        <dbReference type="SAM" id="MobiDB-lite"/>
    </source>
</evidence>
<feature type="region of interest" description="Disordered" evidence="2">
    <location>
        <begin position="332"/>
        <end position="368"/>
    </location>
</feature>
<dbReference type="PROSITE" id="PS51222">
    <property type="entry name" value="DCD"/>
    <property type="match status" value="1"/>
</dbReference>
<organism evidence="4">
    <name type="scientific">Anthurium amnicola</name>
    <dbReference type="NCBI Taxonomy" id="1678845"/>
    <lineage>
        <taxon>Eukaryota</taxon>
        <taxon>Viridiplantae</taxon>
        <taxon>Streptophyta</taxon>
        <taxon>Embryophyta</taxon>
        <taxon>Tracheophyta</taxon>
        <taxon>Spermatophyta</taxon>
        <taxon>Magnoliopsida</taxon>
        <taxon>Liliopsida</taxon>
        <taxon>Araceae</taxon>
        <taxon>Pothoideae</taxon>
        <taxon>Potheae</taxon>
        <taxon>Anthurium</taxon>
    </lineage>
</organism>
<sequence length="737" mass="80520">MGAGRKTETFIGSGRNTWSGGSDNVGNSSAPARNLRKANLGGVIFGCKHNTISECLANQLFGLPAPHFAYVRNIGSGVPLFLFNYSDRKLHGIYEAASEGAMNIDPYGWTDDGKERTPYPAQVRIRIKTYCQPLAEAKFRPIITDNYYSTRHFYFELDHAQVKGLLSLFTPTSPIGNAGVTSGASKRSNLLLTLPTVKRETVPLTDTKVPGERVGLAREYGRDPNSAVGLLSENKYASLISDERDNDKGSQTRASGASSEEGEIKETVSDWEDLVHDEIPIVCSSSGQDLNVEGNTLVGVRFVNEGQVSNEERVLLKLQKLVLERNSLNQSCKDSADVSSMPLVSGTPADDNKQIPVVPSISSEDGPSMAVQYPESSMLIQMVKELQERTKVLEKKQVTSDEELQLLRNVARESSRTVQQLNERIKELERKLDPSMALVEESLNESLVELYLGSEKLVYLIGGFDGNSWLSALDSYSPSLDIMTPLHPMGSARSYASATALNGRLYVFGGGDGTLWYDTVECYDPRNDEWTFCPPLIREKGSLAGATLTDKIFAIGGGNGVESFSDVEMFDPALGKWISNQSMLLQRFALAAAELNGVLYAIGGFDGLGYLKSSERFDPREGSWTRIPSMNTPRGCHSVAVLNEKLYAMGGYDGHEMVSSVEVFDPRASSWLTSDPMNMVRGYAAAQVLGDTLYVIGGVKDGQNIVDTVECYKEGAGWMVTGLRAVGKRCFFSAIVL</sequence>
<gene>
    <name evidence="4" type="primary">KLHL12_0</name>
    <name evidence="4" type="ORF">g.26624</name>
</gene>
<dbReference type="SUPFAM" id="SSF117281">
    <property type="entry name" value="Kelch motif"/>
    <property type="match status" value="1"/>
</dbReference>
<dbReference type="PANTHER" id="PTHR46034:SF7">
    <property type="entry name" value="INFLUENZA VIRUS NS1A-BINDING PROTEIN"/>
    <property type="match status" value="1"/>
</dbReference>
<accession>A0A1D1YMQ1</accession>
<dbReference type="SMART" id="SM00767">
    <property type="entry name" value="DCD"/>
    <property type="match status" value="1"/>
</dbReference>
<dbReference type="AlphaFoldDB" id="A0A1D1YMQ1"/>
<feature type="coiled-coil region" evidence="1">
    <location>
        <begin position="404"/>
        <end position="438"/>
    </location>
</feature>
<dbReference type="PANTHER" id="PTHR46034">
    <property type="match status" value="1"/>
</dbReference>
<evidence type="ECO:0000256" key="1">
    <source>
        <dbReference type="SAM" id="Coils"/>
    </source>
</evidence>
<dbReference type="Gene3D" id="2.120.10.80">
    <property type="entry name" value="Kelch-type beta propeller"/>
    <property type="match status" value="2"/>
</dbReference>
<dbReference type="EMBL" id="GDJX01012043">
    <property type="protein sequence ID" value="JAT55893.1"/>
    <property type="molecule type" value="Transcribed_RNA"/>
</dbReference>
<proteinExistence type="predicted"/>
<keyword evidence="1" id="KW-0175">Coiled coil</keyword>
<evidence type="ECO:0000259" key="3">
    <source>
        <dbReference type="PROSITE" id="PS51222"/>
    </source>
</evidence>
<feature type="region of interest" description="Disordered" evidence="2">
    <location>
        <begin position="241"/>
        <end position="266"/>
    </location>
</feature>
<dbReference type="InterPro" id="IPR044832">
    <property type="entry name" value="NRP-like"/>
</dbReference>
<name>A0A1D1YMQ1_9ARAE</name>
<dbReference type="PRINTS" id="PR00501">
    <property type="entry name" value="KELCHREPEAT"/>
</dbReference>
<dbReference type="GO" id="GO:0034976">
    <property type="term" value="P:response to endoplasmic reticulum stress"/>
    <property type="evidence" value="ECO:0007669"/>
    <property type="project" value="InterPro"/>
</dbReference>
<dbReference type="Pfam" id="PF10539">
    <property type="entry name" value="Dev_Cell_Death"/>
    <property type="match status" value="1"/>
</dbReference>
<evidence type="ECO:0000313" key="4">
    <source>
        <dbReference type="EMBL" id="JAT55893.1"/>
    </source>
</evidence>
<dbReference type="Pfam" id="PF01344">
    <property type="entry name" value="Kelch_1"/>
    <property type="match status" value="5"/>
</dbReference>
<protein>
    <submittedName>
        <fullName evidence="4">Kelch-like protein 12</fullName>
    </submittedName>
</protein>
<dbReference type="InterPro" id="IPR013989">
    <property type="entry name" value="Dev_and_cell_death_domain"/>
</dbReference>
<feature type="compositionally biased region" description="Polar residues" evidence="2">
    <location>
        <begin position="14"/>
        <end position="30"/>
    </location>
</feature>